<dbReference type="RefSeq" id="WP_346823329.1">
    <property type="nucleotide sequence ID" value="NZ_JBDKWZ010000014.1"/>
</dbReference>
<organism evidence="1 2">
    <name type="scientific">Rapidithrix thailandica</name>
    <dbReference type="NCBI Taxonomy" id="413964"/>
    <lineage>
        <taxon>Bacteria</taxon>
        <taxon>Pseudomonadati</taxon>
        <taxon>Bacteroidota</taxon>
        <taxon>Cytophagia</taxon>
        <taxon>Cytophagales</taxon>
        <taxon>Flammeovirgaceae</taxon>
        <taxon>Rapidithrix</taxon>
    </lineage>
</organism>
<dbReference type="Proteomes" id="UP001403385">
    <property type="component" value="Unassembled WGS sequence"/>
</dbReference>
<evidence type="ECO:0008006" key="3">
    <source>
        <dbReference type="Google" id="ProtNLM"/>
    </source>
</evidence>
<evidence type="ECO:0000313" key="2">
    <source>
        <dbReference type="Proteomes" id="UP001403385"/>
    </source>
</evidence>
<sequence>MEARWCDEVDDDEREFIWYLDSKVISRNNTGLDITWTEEDIGIHDLEFMVRCGNDLWKIWSTEYEVKCPISEVSISQNTETYKLTATPTHPNSNPDDYRFEWYYGPNEDLISTQRSTDICAPGKYKVKMWLIDGVKCYTQDEIIAEGVQPPPTLPVAQGVNISNVLSASVVTYSDTWPVDKSSDRHPYFNGRKGVWRPSSSYAYRQERNYQNIASATGQVNLSSDGTFSLESFVWNTPSTHTVRKWLRANTITKYSPSGYELENMDVLGRYSAALYGYQDHLPIAVGANTRHKEMLFTSFETGENTGHFSTRTPFVYTTKRIKVSRASGKTAVINLPVDELDFLNEVDVLCQTYPGSMEEAILPSAWEKVVVSCKIPNPEDPENTTLVRLEEEKLHQLSYWEGWLETQIPVNRTPFQTYNAHYKGYNIVEDEKDKGYIEMNVIGSSDEFDKMSDLNLLIKYRVSDQSYYKVVNVMKLVDWPITFKNEYGEDTEGRYLELNDSDISDLEEYPFEEVWVVDNRDIRGAYAHTGQKSLIISREQGFIQDQLELQRNKKYLLNAWVSVGEEQPESDELAGRLGITVSFEKSSSQEQIKAVPKGPIIEGWQQVEAEFTFPEEKEAQLMLTFHPGAGGKTAYYDDIRLFPANGSMQTYVYDPENYRLKATLDPNNFATLYYYDEEGGLKIVKKETARGIVTVQEAHSYQVPQGN</sequence>
<evidence type="ECO:0000313" key="1">
    <source>
        <dbReference type="EMBL" id="MEN7550546.1"/>
    </source>
</evidence>
<dbReference type="EMBL" id="JBDKWZ010000014">
    <property type="protein sequence ID" value="MEN7550546.1"/>
    <property type="molecule type" value="Genomic_DNA"/>
</dbReference>
<reference evidence="1 2" key="1">
    <citation type="submission" date="2024-04" db="EMBL/GenBank/DDBJ databases">
        <title>Novel genus in family Flammeovirgaceae.</title>
        <authorList>
            <person name="Nguyen T.H."/>
            <person name="Vuong T.Q."/>
            <person name="Le H."/>
            <person name="Kim S.-G."/>
        </authorList>
    </citation>
    <scope>NUCLEOTIDE SEQUENCE [LARGE SCALE GENOMIC DNA]</scope>
    <source>
        <strain evidence="1 2">JCM 23209</strain>
    </source>
</reference>
<comment type="caution">
    <text evidence="1">The sequence shown here is derived from an EMBL/GenBank/DDBJ whole genome shotgun (WGS) entry which is preliminary data.</text>
</comment>
<keyword evidence="2" id="KW-1185">Reference proteome</keyword>
<accession>A0AAW9SC45</accession>
<name>A0AAW9SC45_9BACT</name>
<dbReference type="Gene3D" id="2.60.120.260">
    <property type="entry name" value="Galactose-binding domain-like"/>
    <property type="match status" value="1"/>
</dbReference>
<proteinExistence type="predicted"/>
<dbReference type="AlphaFoldDB" id="A0AAW9SC45"/>
<gene>
    <name evidence="1" type="ORF">AAG747_21680</name>
</gene>
<protein>
    <recommendedName>
        <fullName evidence="3">CBM-cenC domain-containing protein</fullName>
    </recommendedName>
</protein>